<accession>A0A167CX98</accession>
<dbReference type="InterPro" id="IPR057309">
    <property type="entry name" value="PcsB_CC"/>
</dbReference>
<feature type="coiled-coil region" evidence="2">
    <location>
        <begin position="23"/>
        <end position="50"/>
    </location>
</feature>
<evidence type="ECO:0000313" key="6">
    <source>
        <dbReference type="EMBL" id="OAB73684.1"/>
    </source>
</evidence>
<name>A0A167CX98_9BACL</name>
<dbReference type="Gene3D" id="6.10.250.3150">
    <property type="match status" value="1"/>
</dbReference>
<dbReference type="KEGG" id="pcx:LPB68_14335"/>
<evidence type="ECO:0000256" key="3">
    <source>
        <dbReference type="SAM" id="SignalP"/>
    </source>
</evidence>
<reference evidence="6 7" key="1">
    <citation type="submission" date="2016-02" db="EMBL/GenBank/DDBJ databases">
        <title>Paenibacillus sp. LPB0068, isolated from Crassostrea gigas.</title>
        <authorList>
            <person name="Shin S.-K."/>
            <person name="Yi H."/>
        </authorList>
    </citation>
    <scope>NUCLEOTIDE SEQUENCE [LARGE SCALE GENOMIC DNA]</scope>
    <source>
        <strain evidence="6 7">LPB0068</strain>
    </source>
</reference>
<dbReference type="RefSeq" id="WP_068658999.1">
    <property type="nucleotide sequence ID" value="NZ_CP017770.1"/>
</dbReference>
<dbReference type="CDD" id="cd12797">
    <property type="entry name" value="M23_peptidase"/>
    <property type="match status" value="1"/>
</dbReference>
<dbReference type="InterPro" id="IPR011055">
    <property type="entry name" value="Dup_hybrid_motif"/>
</dbReference>
<keyword evidence="1 3" id="KW-0732">Signal</keyword>
<evidence type="ECO:0000313" key="7">
    <source>
        <dbReference type="Proteomes" id="UP000077134"/>
    </source>
</evidence>
<evidence type="ECO:0000259" key="5">
    <source>
        <dbReference type="Pfam" id="PF24568"/>
    </source>
</evidence>
<dbReference type="PANTHER" id="PTHR21666">
    <property type="entry name" value="PEPTIDASE-RELATED"/>
    <property type="match status" value="1"/>
</dbReference>
<dbReference type="Pfam" id="PF01551">
    <property type="entry name" value="Peptidase_M23"/>
    <property type="match status" value="1"/>
</dbReference>
<dbReference type="Pfam" id="PF24568">
    <property type="entry name" value="CC_PcsB"/>
    <property type="match status" value="1"/>
</dbReference>
<keyword evidence="7" id="KW-1185">Reference proteome</keyword>
<dbReference type="Proteomes" id="UP000077134">
    <property type="component" value="Unassembled WGS sequence"/>
</dbReference>
<feature type="coiled-coil region" evidence="2">
    <location>
        <begin position="79"/>
        <end position="113"/>
    </location>
</feature>
<dbReference type="OrthoDB" id="9805799at2"/>
<dbReference type="Gene3D" id="2.70.70.10">
    <property type="entry name" value="Glucose Permease (Domain IIA)"/>
    <property type="match status" value="1"/>
</dbReference>
<gene>
    <name evidence="6" type="ORF">PNBC_13455</name>
</gene>
<dbReference type="SUPFAM" id="SSF51261">
    <property type="entry name" value="Duplicated hybrid motif"/>
    <property type="match status" value="1"/>
</dbReference>
<feature type="signal peptide" evidence="3">
    <location>
        <begin position="1"/>
        <end position="25"/>
    </location>
</feature>
<evidence type="ECO:0000259" key="4">
    <source>
        <dbReference type="Pfam" id="PF01551"/>
    </source>
</evidence>
<evidence type="ECO:0000256" key="1">
    <source>
        <dbReference type="ARBA" id="ARBA00022729"/>
    </source>
</evidence>
<dbReference type="InterPro" id="IPR016047">
    <property type="entry name" value="M23ase_b-sheet_dom"/>
</dbReference>
<dbReference type="GO" id="GO:0004222">
    <property type="term" value="F:metalloendopeptidase activity"/>
    <property type="evidence" value="ECO:0007669"/>
    <property type="project" value="TreeGrafter"/>
</dbReference>
<dbReference type="AlphaFoldDB" id="A0A167CX98"/>
<proteinExistence type="predicted"/>
<feature type="chain" id="PRO_5007884946" evidence="3">
    <location>
        <begin position="26"/>
        <end position="421"/>
    </location>
</feature>
<feature type="domain" description="M23ase beta-sheet core" evidence="4">
    <location>
        <begin position="320"/>
        <end position="417"/>
    </location>
</feature>
<dbReference type="PANTHER" id="PTHR21666:SF289">
    <property type="entry name" value="L-ALA--D-GLU ENDOPEPTIDASE"/>
    <property type="match status" value="1"/>
</dbReference>
<protein>
    <submittedName>
        <fullName evidence="6">Uncharacterized protein</fullName>
    </submittedName>
</protein>
<sequence length="421" mass="46093">MKKINLILIVLLAAAMIFQPTNSTAAKKSVRDIEKELKILQEQAQQTRKEQQAAAFKGEEAEHYKEKTIEYLQTVLDQIDTVTNKLADISAQIEETKNSLTLAATEMVAAEERIASREVMLESRVRLMYTDGSVSYLEVLMASSSFSDFLMRADSLKMIVDQDQNLLVEHKKDKETVVEKEKELELQYAKAETLYAEMEAQKSILDEKEAEKKVLIAHYDEEIQESNELNVEQEQELIALASERSTLLQQKNKLVAEEAARVKAAKAAAAKRAAAAKSSGSSSSGTYSGNGGPLLMPVGSARISSYYGKRTHPVTGEVGKMHNGVDFAVGQGTTIEAAESGTVILSEWYSGYGNAVIIDHGGGMWTLYGHIRNGGLKVSVGDSVTRGQKIAESGNTGRSTGPHLHFEVRINGSAVDPMPYL</sequence>
<comment type="caution">
    <text evidence="6">The sequence shown here is derived from an EMBL/GenBank/DDBJ whole genome shotgun (WGS) entry which is preliminary data.</text>
</comment>
<dbReference type="EMBL" id="LSFN01000020">
    <property type="protein sequence ID" value="OAB73684.1"/>
    <property type="molecule type" value="Genomic_DNA"/>
</dbReference>
<dbReference type="InterPro" id="IPR050570">
    <property type="entry name" value="Cell_wall_metabolism_enzyme"/>
</dbReference>
<keyword evidence="2" id="KW-0175">Coiled coil</keyword>
<feature type="coiled-coil region" evidence="2">
    <location>
        <begin position="167"/>
        <end position="243"/>
    </location>
</feature>
<feature type="domain" description="Peptidoglycan hydrolase PcsB coiled-coil" evidence="5">
    <location>
        <begin position="109"/>
        <end position="180"/>
    </location>
</feature>
<organism evidence="6 7">
    <name type="scientific">Paenibacillus crassostreae</name>
    <dbReference type="NCBI Taxonomy" id="1763538"/>
    <lineage>
        <taxon>Bacteria</taxon>
        <taxon>Bacillati</taxon>
        <taxon>Bacillota</taxon>
        <taxon>Bacilli</taxon>
        <taxon>Bacillales</taxon>
        <taxon>Paenibacillaceae</taxon>
        <taxon>Paenibacillus</taxon>
    </lineage>
</organism>
<dbReference type="STRING" id="1763538.LPB68_14335"/>
<evidence type="ECO:0000256" key="2">
    <source>
        <dbReference type="SAM" id="Coils"/>
    </source>
</evidence>